<dbReference type="EMBL" id="CP014334">
    <property type="protein sequence ID" value="AMW33648.2"/>
    <property type="molecule type" value="Genomic_DNA"/>
</dbReference>
<dbReference type="AlphaFoldDB" id="A0AAI8CNN1"/>
<dbReference type="NCBIfam" id="NF003739">
    <property type="entry name" value="PRK05335.1"/>
    <property type="match status" value="1"/>
</dbReference>
<dbReference type="InterPro" id="IPR004417">
    <property type="entry name" value="TrmFO"/>
</dbReference>
<keyword evidence="7 10" id="KW-0274">FAD</keyword>
<dbReference type="NCBIfam" id="TIGR00137">
    <property type="entry name" value="gid_trmFO"/>
    <property type="match status" value="1"/>
</dbReference>
<comment type="cofactor">
    <cofactor evidence="1 10">
        <name>FAD</name>
        <dbReference type="ChEBI" id="CHEBI:57692"/>
    </cofactor>
</comment>
<name>A0AAI8CNN1_FERIS</name>
<accession>A0AAI8CNN1</accession>
<evidence type="ECO:0000313" key="12">
    <source>
        <dbReference type="EMBL" id="AMW33648.2"/>
    </source>
</evidence>
<evidence type="ECO:0000256" key="2">
    <source>
        <dbReference type="ARBA" id="ARBA00022490"/>
    </source>
</evidence>
<keyword evidence="8 10" id="KW-0521">NADP</keyword>
<evidence type="ECO:0000259" key="11">
    <source>
        <dbReference type="Pfam" id="PF01134"/>
    </source>
</evidence>
<evidence type="ECO:0000256" key="5">
    <source>
        <dbReference type="ARBA" id="ARBA00022679"/>
    </source>
</evidence>
<keyword evidence="2 10" id="KW-0963">Cytoplasm</keyword>
<evidence type="ECO:0000256" key="8">
    <source>
        <dbReference type="ARBA" id="ARBA00022857"/>
    </source>
</evidence>
<comment type="catalytic activity">
    <reaction evidence="10">
        <text>uridine(54) in tRNA + (6R)-5,10-methylene-5,6,7,8-tetrahydrofolate + NADH + H(+) = 5-methyluridine(54) in tRNA + (6S)-5,6,7,8-tetrahydrofolate + NAD(+)</text>
        <dbReference type="Rhea" id="RHEA:16873"/>
        <dbReference type="Rhea" id="RHEA-COMP:10167"/>
        <dbReference type="Rhea" id="RHEA-COMP:10193"/>
        <dbReference type="ChEBI" id="CHEBI:15378"/>
        <dbReference type="ChEBI" id="CHEBI:15636"/>
        <dbReference type="ChEBI" id="CHEBI:57453"/>
        <dbReference type="ChEBI" id="CHEBI:57540"/>
        <dbReference type="ChEBI" id="CHEBI:57945"/>
        <dbReference type="ChEBI" id="CHEBI:65315"/>
        <dbReference type="ChEBI" id="CHEBI:74447"/>
        <dbReference type="EC" id="2.1.1.74"/>
    </reaction>
</comment>
<dbReference type="PANTHER" id="PTHR11806:SF2">
    <property type="entry name" value="METHYLENETETRAHYDROFOLATE--TRNA-(URACIL-5-)-METHYLTRANSFERASE TRMFO"/>
    <property type="match status" value="1"/>
</dbReference>
<protein>
    <recommendedName>
        <fullName evidence="10">Methylenetetrahydrofolate--tRNA-(uracil-5-)-methyltransferase TrmFO</fullName>
        <ecNumber evidence="10">2.1.1.74</ecNumber>
    </recommendedName>
    <alternativeName>
        <fullName evidence="10">Folate-dependent tRNA (uracil-5-)-methyltransferase</fullName>
    </alternativeName>
    <alternativeName>
        <fullName evidence="10">Folate-dependent tRNA(M-5-U54)-methyltransferase</fullName>
    </alternativeName>
</protein>
<comment type="subcellular location">
    <subcellularLocation>
        <location evidence="10">Cytoplasm</location>
    </subcellularLocation>
</comment>
<dbReference type="GO" id="GO:0047151">
    <property type="term" value="F:tRNA (uracil(54)-C5)-methyltransferase activity, 5,10-methylenetetrahydrofolate-dependent"/>
    <property type="evidence" value="ECO:0007669"/>
    <property type="project" value="UniProtKB-UniRule"/>
</dbReference>
<dbReference type="Proteomes" id="UP000093740">
    <property type="component" value="Chromosome"/>
</dbReference>
<keyword evidence="3 10" id="KW-0489">Methyltransferase</keyword>
<dbReference type="PANTHER" id="PTHR11806">
    <property type="entry name" value="GLUCOSE INHIBITED DIVISION PROTEIN A"/>
    <property type="match status" value="1"/>
</dbReference>
<keyword evidence="6 10" id="KW-0819">tRNA processing</keyword>
<feature type="binding site" evidence="10">
    <location>
        <begin position="13"/>
        <end position="18"/>
    </location>
    <ligand>
        <name>FAD</name>
        <dbReference type="ChEBI" id="CHEBI:57692"/>
    </ligand>
</feature>
<keyword evidence="5 10" id="KW-0808">Transferase</keyword>
<dbReference type="GO" id="GO:0002098">
    <property type="term" value="P:tRNA wobble uridine modification"/>
    <property type="evidence" value="ECO:0007669"/>
    <property type="project" value="TreeGrafter"/>
</dbReference>
<evidence type="ECO:0000256" key="6">
    <source>
        <dbReference type="ARBA" id="ARBA00022694"/>
    </source>
</evidence>
<comment type="function">
    <text evidence="10">Catalyzes the folate-dependent formation of 5-methyl-uridine at position 54 (M-5-U54) in all tRNAs.</text>
</comment>
<dbReference type="Pfam" id="PF01134">
    <property type="entry name" value="GIDA"/>
    <property type="match status" value="1"/>
</dbReference>
<evidence type="ECO:0000313" key="13">
    <source>
        <dbReference type="Proteomes" id="UP000093740"/>
    </source>
</evidence>
<dbReference type="InterPro" id="IPR002218">
    <property type="entry name" value="MnmG-rel"/>
</dbReference>
<keyword evidence="13" id="KW-1185">Reference proteome</keyword>
<dbReference type="HAMAP" id="MF_01037">
    <property type="entry name" value="TrmFO"/>
    <property type="match status" value="1"/>
</dbReference>
<comment type="similarity">
    <text evidence="10">Belongs to the MnmG family. TrmFO subfamily.</text>
</comment>
<gene>
    <name evidence="10 12" type="primary">trmFO</name>
    <name evidence="12" type="ORF">NA23_01625</name>
</gene>
<dbReference type="GO" id="GO:0005829">
    <property type="term" value="C:cytosol"/>
    <property type="evidence" value="ECO:0007669"/>
    <property type="project" value="TreeGrafter"/>
</dbReference>
<evidence type="ECO:0000256" key="7">
    <source>
        <dbReference type="ARBA" id="ARBA00022827"/>
    </source>
</evidence>
<dbReference type="InterPro" id="IPR040131">
    <property type="entry name" value="MnmG_N"/>
</dbReference>
<dbReference type="KEGG" id="fia:NA23_01625"/>
<reference evidence="12 13" key="1">
    <citation type="journal article" date="2015" name="Stand. Genomic Sci.">
        <title>Genome sequence of a native-feather degrading extremely thermophilic Eubacterium, Fervidobacterium islandicum AW-1.</title>
        <authorList>
            <person name="Lee Y.J."/>
            <person name="Jeong H."/>
            <person name="Park G.S."/>
            <person name="Kwak Y."/>
            <person name="Lee S.J."/>
            <person name="Lee S.J."/>
            <person name="Park M.K."/>
            <person name="Kim J.Y."/>
            <person name="Kang H.K."/>
            <person name="Shin J.H."/>
            <person name="Lee D.W."/>
        </authorList>
    </citation>
    <scope>NUCLEOTIDE SEQUENCE [LARGE SCALE GENOMIC DNA]</scope>
    <source>
        <strain evidence="12 13">AW-1</strain>
    </source>
</reference>
<keyword evidence="9 10" id="KW-0520">NAD</keyword>
<evidence type="ECO:0000256" key="10">
    <source>
        <dbReference type="HAMAP-Rule" id="MF_01037"/>
    </source>
</evidence>
<evidence type="ECO:0000256" key="4">
    <source>
        <dbReference type="ARBA" id="ARBA00022630"/>
    </source>
</evidence>
<evidence type="ECO:0000256" key="3">
    <source>
        <dbReference type="ARBA" id="ARBA00022603"/>
    </source>
</evidence>
<organism evidence="12 13">
    <name type="scientific">Fervidobacterium islandicum</name>
    <dbReference type="NCBI Taxonomy" id="2423"/>
    <lineage>
        <taxon>Bacteria</taxon>
        <taxon>Thermotogati</taxon>
        <taxon>Thermotogota</taxon>
        <taxon>Thermotogae</taxon>
        <taxon>Thermotogales</taxon>
        <taxon>Fervidobacteriaceae</taxon>
        <taxon>Fervidobacterium</taxon>
    </lineage>
</organism>
<evidence type="ECO:0000256" key="1">
    <source>
        <dbReference type="ARBA" id="ARBA00001974"/>
    </source>
</evidence>
<keyword evidence="4 10" id="KW-0285">Flavoprotein</keyword>
<dbReference type="Gene3D" id="3.50.50.60">
    <property type="entry name" value="FAD/NAD(P)-binding domain"/>
    <property type="match status" value="2"/>
</dbReference>
<sequence>MNEQKIQEIHVVGAGLAGSEVAWQLVKKGHKVVIHEMKRIKKSPVHTSNLFAELVCSNSLKSMDLKNAEGLLKEEMRLFGSLILDCAMENRVPAGKALAVDREKFAKCVTEKLLKTGLVEVVDEEVKEPGSEGIWVIATGPTTDGELAEWIKKVTGGVLNFFDAVAPIISAESINMDVCYVADRYGVGSGDYINCPMNKEQYEAFWEAIVNAEVVEMDDFDRKLLFERCQPIEEIARSGKDAMRYGPLRPVGLRDPKTGKEPYAVVQLRKENVEGTMYNLVGFQTRLKWGEQLRIIRMIPGLENAEILRYGVMHRNSYIESPKVLDKFLRLKSDPRIFFAGQITGVEGYVESAMTGLYVGLNIARLVEGKEMVEFPRKTMCGALIDYITSAHELKPMYANFGLIGGGKNREKVAQKALEEMKQFIESTGEKHIEGGI</sequence>
<dbReference type="EC" id="2.1.1.74" evidence="10"/>
<dbReference type="SUPFAM" id="SSF51905">
    <property type="entry name" value="FAD/NAD(P)-binding domain"/>
    <property type="match status" value="1"/>
</dbReference>
<feature type="domain" description="MnmG N-terminal" evidence="11">
    <location>
        <begin position="9"/>
        <end position="371"/>
    </location>
</feature>
<proteinExistence type="inferred from homology"/>
<evidence type="ECO:0000256" key="9">
    <source>
        <dbReference type="ARBA" id="ARBA00023027"/>
    </source>
</evidence>
<dbReference type="GO" id="GO:0050660">
    <property type="term" value="F:flavin adenine dinucleotide binding"/>
    <property type="evidence" value="ECO:0007669"/>
    <property type="project" value="UniProtKB-UniRule"/>
</dbReference>
<comment type="catalytic activity">
    <reaction evidence="10">
        <text>uridine(54) in tRNA + (6R)-5,10-methylene-5,6,7,8-tetrahydrofolate + NADPH + H(+) = 5-methyluridine(54) in tRNA + (6S)-5,6,7,8-tetrahydrofolate + NADP(+)</text>
        <dbReference type="Rhea" id="RHEA:62372"/>
        <dbReference type="Rhea" id="RHEA-COMP:10167"/>
        <dbReference type="Rhea" id="RHEA-COMP:10193"/>
        <dbReference type="ChEBI" id="CHEBI:15378"/>
        <dbReference type="ChEBI" id="CHEBI:15636"/>
        <dbReference type="ChEBI" id="CHEBI:57453"/>
        <dbReference type="ChEBI" id="CHEBI:57783"/>
        <dbReference type="ChEBI" id="CHEBI:58349"/>
        <dbReference type="ChEBI" id="CHEBI:65315"/>
        <dbReference type="ChEBI" id="CHEBI:74447"/>
        <dbReference type="EC" id="2.1.1.74"/>
    </reaction>
</comment>
<dbReference type="InterPro" id="IPR036188">
    <property type="entry name" value="FAD/NAD-bd_sf"/>
</dbReference>
<dbReference type="GO" id="GO:0030488">
    <property type="term" value="P:tRNA methylation"/>
    <property type="evidence" value="ECO:0007669"/>
    <property type="project" value="TreeGrafter"/>
</dbReference>